<keyword evidence="3" id="KW-1185">Reference proteome</keyword>
<dbReference type="Proteomes" id="UP001183202">
    <property type="component" value="Unassembled WGS sequence"/>
</dbReference>
<dbReference type="Pfam" id="PF14013">
    <property type="entry name" value="MT0933_antitox"/>
    <property type="match status" value="1"/>
</dbReference>
<feature type="region of interest" description="Disordered" evidence="1">
    <location>
        <begin position="61"/>
        <end position="162"/>
    </location>
</feature>
<reference evidence="3" key="1">
    <citation type="submission" date="2023-07" db="EMBL/GenBank/DDBJ databases">
        <title>30 novel species of actinomycetes from the DSMZ collection.</title>
        <authorList>
            <person name="Nouioui I."/>
        </authorList>
    </citation>
    <scope>NUCLEOTIDE SEQUENCE [LARGE SCALE GENOMIC DNA]</scope>
    <source>
        <strain evidence="3">DSM 45834</strain>
    </source>
</reference>
<sequence>MPKIKNLAALVAAVEAARRYARTNPDKAAKYIDQAAAFLDKQTKGKYSGQVGGVVGKVKSVAGLPQSSGNGTQSYTANAGYGKHQGYGAQQAVAPDPLTTTAPSSTPPNAASTAPSSTPRPGAGGTATTASTTVPPVSTPPTRATVDPERTGDRHFPGSKDL</sequence>
<evidence type="ECO:0000256" key="1">
    <source>
        <dbReference type="SAM" id="MobiDB-lite"/>
    </source>
</evidence>
<accession>A0ABU2N3Z9</accession>
<feature type="compositionally biased region" description="Low complexity" evidence="1">
    <location>
        <begin position="94"/>
        <end position="145"/>
    </location>
</feature>
<gene>
    <name evidence="2" type="ORF">RM445_01715</name>
</gene>
<evidence type="ECO:0000313" key="3">
    <source>
        <dbReference type="Proteomes" id="UP001183202"/>
    </source>
</evidence>
<proteinExistence type="predicted"/>
<protein>
    <submittedName>
        <fullName evidence="2">Rv0909 family putative TA system antitoxin</fullName>
    </submittedName>
</protein>
<dbReference type="InterPro" id="IPR028037">
    <property type="entry name" value="Antitoxin_Rv0909/MT0933"/>
</dbReference>
<dbReference type="EMBL" id="JAVREJ010000001">
    <property type="protein sequence ID" value="MDT0348238.1"/>
    <property type="molecule type" value="Genomic_DNA"/>
</dbReference>
<evidence type="ECO:0000313" key="2">
    <source>
        <dbReference type="EMBL" id="MDT0348238.1"/>
    </source>
</evidence>
<feature type="compositionally biased region" description="Basic and acidic residues" evidence="1">
    <location>
        <begin position="146"/>
        <end position="162"/>
    </location>
</feature>
<name>A0ABU2N3Z9_9PSEU</name>
<organism evidence="2 3">
    <name type="scientific">Pseudonocardia charpentierae</name>
    <dbReference type="NCBI Taxonomy" id="3075545"/>
    <lineage>
        <taxon>Bacteria</taxon>
        <taxon>Bacillati</taxon>
        <taxon>Actinomycetota</taxon>
        <taxon>Actinomycetes</taxon>
        <taxon>Pseudonocardiales</taxon>
        <taxon>Pseudonocardiaceae</taxon>
        <taxon>Pseudonocardia</taxon>
    </lineage>
</organism>
<dbReference type="RefSeq" id="WP_311554133.1">
    <property type="nucleotide sequence ID" value="NZ_JAVREJ010000001.1"/>
</dbReference>
<comment type="caution">
    <text evidence="2">The sequence shown here is derived from an EMBL/GenBank/DDBJ whole genome shotgun (WGS) entry which is preliminary data.</text>
</comment>
<feature type="compositionally biased region" description="Polar residues" evidence="1">
    <location>
        <begin position="65"/>
        <end position="77"/>
    </location>
</feature>